<dbReference type="PANTHER" id="PTHR46663:SF2">
    <property type="entry name" value="GGDEF DOMAIN-CONTAINING PROTEIN"/>
    <property type="match status" value="1"/>
</dbReference>
<feature type="domain" description="GGDEF" evidence="1">
    <location>
        <begin position="207"/>
        <end position="342"/>
    </location>
</feature>
<dbReference type="Pfam" id="PF00990">
    <property type="entry name" value="GGDEF"/>
    <property type="match status" value="1"/>
</dbReference>
<dbReference type="InterPro" id="IPR000160">
    <property type="entry name" value="GGDEF_dom"/>
</dbReference>
<accession>A0ABP9L4D1</accession>
<dbReference type="NCBIfam" id="TIGR00254">
    <property type="entry name" value="GGDEF"/>
    <property type="match status" value="1"/>
</dbReference>
<protein>
    <submittedName>
        <fullName evidence="2">GGDEF domain-containing protein</fullName>
    </submittedName>
</protein>
<dbReference type="PROSITE" id="PS50887">
    <property type="entry name" value="GGDEF"/>
    <property type="match status" value="1"/>
</dbReference>
<organism evidence="2 3">
    <name type="scientific">[Roseibacterium] beibuensis</name>
    <dbReference type="NCBI Taxonomy" id="1193142"/>
    <lineage>
        <taxon>Bacteria</taxon>
        <taxon>Pseudomonadati</taxon>
        <taxon>Pseudomonadota</taxon>
        <taxon>Alphaproteobacteria</taxon>
        <taxon>Rhodobacterales</taxon>
        <taxon>Roseobacteraceae</taxon>
        <taxon>Roseicyclus</taxon>
    </lineage>
</organism>
<evidence type="ECO:0000313" key="3">
    <source>
        <dbReference type="Proteomes" id="UP001499910"/>
    </source>
</evidence>
<dbReference type="InterPro" id="IPR029787">
    <property type="entry name" value="Nucleotide_cyclase"/>
</dbReference>
<proteinExistence type="predicted"/>
<dbReference type="PANTHER" id="PTHR46663">
    <property type="entry name" value="DIGUANYLATE CYCLASE DGCT-RELATED"/>
    <property type="match status" value="1"/>
</dbReference>
<dbReference type="CDD" id="cd01949">
    <property type="entry name" value="GGDEF"/>
    <property type="match status" value="1"/>
</dbReference>
<dbReference type="InterPro" id="IPR052163">
    <property type="entry name" value="DGC-Regulatory_Protein"/>
</dbReference>
<comment type="caution">
    <text evidence="2">The sequence shown here is derived from an EMBL/GenBank/DDBJ whole genome shotgun (WGS) entry which is preliminary data.</text>
</comment>
<dbReference type="SMART" id="SM00267">
    <property type="entry name" value="GGDEF"/>
    <property type="match status" value="1"/>
</dbReference>
<dbReference type="Proteomes" id="UP001499910">
    <property type="component" value="Unassembled WGS sequence"/>
</dbReference>
<evidence type="ECO:0000259" key="1">
    <source>
        <dbReference type="PROSITE" id="PS50887"/>
    </source>
</evidence>
<name>A0ABP9L4D1_9RHOB</name>
<dbReference type="SUPFAM" id="SSF55073">
    <property type="entry name" value="Nucleotide cyclase"/>
    <property type="match status" value="1"/>
</dbReference>
<dbReference type="Gene3D" id="3.30.70.270">
    <property type="match status" value="1"/>
</dbReference>
<sequence>MTLGFAATPSPLGADTKRVVGLSPQVLDRLMPMHLWLDRQGRVMQAGPTIAKMMGGAPALGTRLLDLVEIRSPSNIADFTALIAQEGRRLSLGLHCAPHLPLRGVVSSLPGQGGALLDISLGLSFVRAVAEFDLNQGDFSPCDQTLELLYLYEANTSIAHLSRRLTERLRAARLAAEAQALTDELTGLANRRAMDLELARVLADETAHFALLHLDLDYFKQVNDTHGHAAGDHVLQQVGHILRSDLRRGDLAARVGGDEFLIILRNCLSEDGLREVAKRLIAGIEAPVSFEGKLCKLSASIGISTTAGYRTRPTPDEMLADTDMALYRAKNAGRRRFAIHLPERGDGGAAARDAEGHNAN</sequence>
<gene>
    <name evidence="2" type="ORF">GCM10023209_13840</name>
</gene>
<evidence type="ECO:0000313" key="2">
    <source>
        <dbReference type="EMBL" id="GAA5070790.1"/>
    </source>
</evidence>
<dbReference type="Gene3D" id="3.30.450.260">
    <property type="entry name" value="Haem NO binding associated domain"/>
    <property type="match status" value="1"/>
</dbReference>
<dbReference type="InterPro" id="IPR043128">
    <property type="entry name" value="Rev_trsase/Diguanyl_cyclase"/>
</dbReference>
<keyword evidence="3" id="KW-1185">Reference proteome</keyword>
<dbReference type="InterPro" id="IPR042463">
    <property type="entry name" value="HNOB_dom_associated_sf"/>
</dbReference>
<reference evidence="3" key="1">
    <citation type="journal article" date="2019" name="Int. J. Syst. Evol. Microbiol.">
        <title>The Global Catalogue of Microorganisms (GCM) 10K type strain sequencing project: providing services to taxonomists for standard genome sequencing and annotation.</title>
        <authorList>
            <consortium name="The Broad Institute Genomics Platform"/>
            <consortium name="The Broad Institute Genome Sequencing Center for Infectious Disease"/>
            <person name="Wu L."/>
            <person name="Ma J."/>
        </authorList>
    </citation>
    <scope>NUCLEOTIDE SEQUENCE [LARGE SCALE GENOMIC DNA]</scope>
    <source>
        <strain evidence="3">JCM 18015</strain>
    </source>
</reference>
<dbReference type="EMBL" id="BAABHW010000002">
    <property type="protein sequence ID" value="GAA5070790.1"/>
    <property type="molecule type" value="Genomic_DNA"/>
</dbReference>
<dbReference type="RefSeq" id="WP_259549957.1">
    <property type="nucleotide sequence ID" value="NZ_BAABHW010000002.1"/>
</dbReference>